<proteinExistence type="predicted"/>
<dbReference type="PANTHER" id="PTHR47396:SF1">
    <property type="entry name" value="ATP-DEPENDENT HELICASE IRC3-RELATED"/>
    <property type="match status" value="1"/>
</dbReference>
<sequence>MLSEGWDVKNVFQIVPHEERAFNSKLLIAQVLGRGLRVPEVYKGTQPIVTVFNHDKWSKGIKHLVDEVLEIEKRIHSYPVKKKENYNFDLYQIDYEKVLEETKEYPMEDKFELLKKGYITYSSQDEVIPEETEYETVITGIREKEKYSIYQRMYPVKEVATDIFNRLYVFDMDAGTDYSEEWTKEKISKFICQSLKEVNDKTGMVSEENRQKTLRAFGVIKRKSSTFPRIIPKSKEPYKINTSNIKKNSLGLASLRHDSTVFFDESSLTLGESEDIKILKELIEMKEDGELIDLVKVENRYNFKTPLNATLSASKPERKFIQGLVKEENAKHIDAWIKSPDVGFYKIDYSWRKGEHPKQGQFNPDFFVKINDEILVVEIKDDKVCEGNTGEENKKKLYYSRDHFNKLNEIQKEQRYYFKFLSPMSYDLFFKALREGNYRDFRSEIEARLEM</sequence>
<dbReference type="Proteomes" id="UP000811545">
    <property type="component" value="Unassembled WGS sequence"/>
</dbReference>
<comment type="caution">
    <text evidence="1">The sequence shown here is derived from an EMBL/GenBank/DDBJ whole genome shotgun (WGS) entry which is preliminary data.</text>
</comment>
<accession>A0A9E2BIV3</accession>
<dbReference type="AlphaFoldDB" id="A0A9E2BIV3"/>
<dbReference type="InterPro" id="IPR050742">
    <property type="entry name" value="Helicase_Restrict-Modif_Enz"/>
</dbReference>
<dbReference type="GO" id="GO:0005829">
    <property type="term" value="C:cytosol"/>
    <property type="evidence" value="ECO:0007669"/>
    <property type="project" value="TreeGrafter"/>
</dbReference>
<dbReference type="InterPro" id="IPR027417">
    <property type="entry name" value="P-loop_NTPase"/>
</dbReference>
<evidence type="ECO:0000313" key="1">
    <source>
        <dbReference type="EMBL" id="MBT9146089.1"/>
    </source>
</evidence>
<evidence type="ECO:0000313" key="2">
    <source>
        <dbReference type="Proteomes" id="UP000811545"/>
    </source>
</evidence>
<dbReference type="PANTHER" id="PTHR47396">
    <property type="entry name" value="TYPE I RESTRICTION ENZYME ECOKI R PROTEIN"/>
    <property type="match status" value="1"/>
</dbReference>
<organism evidence="1 2">
    <name type="scientific">Psychracetigena formicireducens</name>
    <dbReference type="NCBI Taxonomy" id="2986056"/>
    <lineage>
        <taxon>Bacteria</taxon>
        <taxon>Bacillati</taxon>
        <taxon>Candidatus Lithacetigenota</taxon>
        <taxon>Candidatus Psychracetigena</taxon>
    </lineage>
</organism>
<name>A0A9E2BIV3_PSYF1</name>
<protein>
    <submittedName>
        <fullName evidence="1">Uncharacterized protein</fullName>
    </submittedName>
</protein>
<dbReference type="EMBL" id="QLTW01000308">
    <property type="protein sequence ID" value="MBT9146089.1"/>
    <property type="molecule type" value="Genomic_DNA"/>
</dbReference>
<gene>
    <name evidence="1" type="ORF">DDT42_01968</name>
</gene>
<reference evidence="1 2" key="1">
    <citation type="journal article" date="2021" name="bioRxiv">
        <title>Unique metabolic strategies in Hadean analogues reveal hints for primordial physiology.</title>
        <authorList>
            <person name="Nobu M.K."/>
            <person name="Nakai R."/>
            <person name="Tamazawa S."/>
            <person name="Mori H."/>
            <person name="Toyoda A."/>
            <person name="Ijiri A."/>
            <person name="Suzuki S."/>
            <person name="Kurokawa K."/>
            <person name="Kamagata Y."/>
            <person name="Tamaki H."/>
        </authorList>
    </citation>
    <scope>NUCLEOTIDE SEQUENCE [LARGE SCALE GENOMIC DNA]</scope>
    <source>
        <strain evidence="1">BS525</strain>
    </source>
</reference>
<dbReference type="Gene3D" id="3.40.50.300">
    <property type="entry name" value="P-loop containing nucleotide triphosphate hydrolases"/>
    <property type="match status" value="1"/>
</dbReference>